<feature type="compositionally biased region" description="Basic and acidic residues" evidence="2">
    <location>
        <begin position="1"/>
        <end position="10"/>
    </location>
</feature>
<dbReference type="AlphaFoldDB" id="A0A9P5HCA7"/>
<gene>
    <name evidence="4" type="ORF">G7Z17_g5229</name>
</gene>
<dbReference type="Proteomes" id="UP000722485">
    <property type="component" value="Unassembled WGS sequence"/>
</dbReference>
<evidence type="ECO:0000313" key="4">
    <source>
        <dbReference type="EMBL" id="KAF7551152.1"/>
    </source>
</evidence>
<feature type="compositionally biased region" description="Low complexity" evidence="2">
    <location>
        <begin position="50"/>
        <end position="63"/>
    </location>
</feature>
<feature type="compositionally biased region" description="Basic and acidic residues" evidence="2">
    <location>
        <begin position="24"/>
        <end position="40"/>
    </location>
</feature>
<feature type="compositionally biased region" description="Acidic residues" evidence="2">
    <location>
        <begin position="73"/>
        <end position="85"/>
    </location>
</feature>
<name>A0A9P5HCA7_9HYPO</name>
<keyword evidence="1" id="KW-0863">Zinc-finger</keyword>
<dbReference type="EMBL" id="JAANBB010000083">
    <property type="protein sequence ID" value="KAF7551152.1"/>
    <property type="molecule type" value="Genomic_DNA"/>
</dbReference>
<evidence type="ECO:0000313" key="5">
    <source>
        <dbReference type="Proteomes" id="UP000722485"/>
    </source>
</evidence>
<feature type="region of interest" description="Disordered" evidence="2">
    <location>
        <begin position="1"/>
        <end position="97"/>
    </location>
</feature>
<keyword evidence="1" id="KW-0862">Zinc</keyword>
<dbReference type="GO" id="GO:0008270">
    <property type="term" value="F:zinc ion binding"/>
    <property type="evidence" value="ECO:0007669"/>
    <property type="project" value="UniProtKB-KW"/>
</dbReference>
<keyword evidence="1" id="KW-0479">Metal-binding</keyword>
<feature type="domain" description="RING-type" evidence="3">
    <location>
        <begin position="123"/>
        <end position="185"/>
    </location>
</feature>
<proteinExistence type="predicted"/>
<accession>A0A9P5HCA7</accession>
<evidence type="ECO:0000256" key="1">
    <source>
        <dbReference type="PROSITE-ProRule" id="PRU00175"/>
    </source>
</evidence>
<evidence type="ECO:0000259" key="3">
    <source>
        <dbReference type="PROSITE" id="PS50089"/>
    </source>
</evidence>
<comment type="caution">
    <text evidence="4">The sequence shown here is derived from an EMBL/GenBank/DDBJ whole genome shotgun (WGS) entry which is preliminary data.</text>
</comment>
<evidence type="ECO:0000256" key="2">
    <source>
        <dbReference type="SAM" id="MobiDB-lite"/>
    </source>
</evidence>
<dbReference type="SMART" id="SM00184">
    <property type="entry name" value="RING"/>
    <property type="match status" value="1"/>
</dbReference>
<dbReference type="SUPFAM" id="SSF57850">
    <property type="entry name" value="RING/U-box"/>
    <property type="match status" value="1"/>
</dbReference>
<dbReference type="OrthoDB" id="654191at2759"/>
<dbReference type="PROSITE" id="PS50089">
    <property type="entry name" value="ZF_RING_2"/>
    <property type="match status" value="1"/>
</dbReference>
<organism evidence="4 5">
    <name type="scientific">Cylindrodendrum hubeiense</name>
    <dbReference type="NCBI Taxonomy" id="595255"/>
    <lineage>
        <taxon>Eukaryota</taxon>
        <taxon>Fungi</taxon>
        <taxon>Dikarya</taxon>
        <taxon>Ascomycota</taxon>
        <taxon>Pezizomycotina</taxon>
        <taxon>Sordariomycetes</taxon>
        <taxon>Hypocreomycetidae</taxon>
        <taxon>Hypocreales</taxon>
        <taxon>Nectriaceae</taxon>
        <taxon>Cylindrodendrum</taxon>
    </lineage>
</organism>
<dbReference type="InterPro" id="IPR001841">
    <property type="entry name" value="Znf_RING"/>
</dbReference>
<feature type="region of interest" description="Disordered" evidence="2">
    <location>
        <begin position="208"/>
        <end position="227"/>
    </location>
</feature>
<protein>
    <recommendedName>
        <fullName evidence="3">RING-type domain-containing protein</fullName>
    </recommendedName>
</protein>
<dbReference type="InterPro" id="IPR013083">
    <property type="entry name" value="Znf_RING/FYVE/PHD"/>
</dbReference>
<keyword evidence="5" id="KW-1185">Reference proteome</keyword>
<sequence length="335" mass="37799">MAFRTEEKPWESLQEIYAPTFYWPEEREGRDGGEEAHDFSRGSSPGGAYPGESSPGSSSRGGSTIEQSPVDESSLDESLVDESPLEETPSDKTPRVEFFWPNIAPHIGQGGKRGKEETLRGSCNICYQHLGVDGLPEPKLEEGESCQTCHYTPCGHMFCRPCFKRAIEGQRERNPNQPETCPTCRLELSCRQCGRMCKIFAAQVPSCPTSSPRNTDPAHDRSAASAAPARMLTIPEGAPYSLECKRCVSRRSWMRRLEQGRWPASADSMEPGFAPFLYCIMDRLESARRTIDRQAIEMAFSKIMDDEFENLSKDREDYIESQTRRLQEQDGNPWF</sequence>
<reference evidence="4" key="1">
    <citation type="submission" date="2020-03" db="EMBL/GenBank/DDBJ databases">
        <title>Draft Genome Sequence of Cylindrodendrum hubeiense.</title>
        <authorList>
            <person name="Buettner E."/>
            <person name="Kellner H."/>
        </authorList>
    </citation>
    <scope>NUCLEOTIDE SEQUENCE</scope>
    <source>
        <strain evidence="4">IHI 201604</strain>
    </source>
</reference>
<dbReference type="Gene3D" id="3.30.40.10">
    <property type="entry name" value="Zinc/RING finger domain, C3HC4 (zinc finger)"/>
    <property type="match status" value="1"/>
</dbReference>